<proteinExistence type="predicted"/>
<dbReference type="Pfam" id="PF03732">
    <property type="entry name" value="Retrotrans_gag"/>
    <property type="match status" value="1"/>
</dbReference>
<feature type="region of interest" description="Disordered" evidence="1">
    <location>
        <begin position="118"/>
        <end position="179"/>
    </location>
</feature>
<feature type="domain" description="Retrotransposon gag" evidence="2">
    <location>
        <begin position="259"/>
        <end position="354"/>
    </location>
</feature>
<feature type="region of interest" description="Disordered" evidence="1">
    <location>
        <begin position="756"/>
        <end position="799"/>
    </location>
</feature>
<feature type="compositionally biased region" description="Polar residues" evidence="1">
    <location>
        <begin position="38"/>
        <end position="49"/>
    </location>
</feature>
<feature type="region of interest" description="Disordered" evidence="1">
    <location>
        <begin position="1"/>
        <end position="66"/>
    </location>
</feature>
<accession>A0A0G4I011</accession>
<organism evidence="3">
    <name type="scientific">Chromera velia CCMP2878</name>
    <dbReference type="NCBI Taxonomy" id="1169474"/>
    <lineage>
        <taxon>Eukaryota</taxon>
        <taxon>Sar</taxon>
        <taxon>Alveolata</taxon>
        <taxon>Colpodellida</taxon>
        <taxon>Chromeraceae</taxon>
        <taxon>Chromera</taxon>
    </lineage>
</organism>
<gene>
    <name evidence="3" type="ORF">Cvel_1613</name>
</gene>
<feature type="compositionally biased region" description="Low complexity" evidence="1">
    <location>
        <begin position="657"/>
        <end position="672"/>
    </location>
</feature>
<feature type="compositionally biased region" description="Low complexity" evidence="1">
    <location>
        <begin position="12"/>
        <end position="27"/>
    </location>
</feature>
<dbReference type="PhylomeDB" id="A0A0G4I011"/>
<feature type="compositionally biased region" description="Polar residues" evidence="1">
    <location>
        <begin position="197"/>
        <end position="206"/>
    </location>
</feature>
<feature type="region of interest" description="Disordered" evidence="1">
    <location>
        <begin position="612"/>
        <end position="694"/>
    </location>
</feature>
<reference evidence="3" key="1">
    <citation type="submission" date="2014-11" db="EMBL/GenBank/DDBJ databases">
        <authorList>
            <person name="Otto D Thomas"/>
            <person name="Naeem Raeece"/>
        </authorList>
    </citation>
    <scope>NUCLEOTIDE SEQUENCE</scope>
</reference>
<sequence>MAQKLVEEEAQAADAAADAGQGTGHQDTTALQGGAATQPAQPEGQSSRAALQGGTDLSCPPATAANPVSSISPVPLPMSAGGGVYAGLGVHAFRHPDRKRTIFVHLDGDGQAVVLEPVKKAKKDKPKTDGTSASVAAAPGGNDPDGSEPDNDDEGDPPEVVGSDNDRWWTCNGPRPRRVTFTKETDNKAKRIAAPTRETTNPGLSESSRKRAGHLSNPTVKADMLTFSGERQKAQEFWTSFKADAHVHKWNMIETRYYFRKALRGVAATWFSSSIEEKNKPIESLSDLEKYFFTKFGLTEAQRDAAKEKLEHIVQDIPADENIRAYTERVSNICREAKIDEDDPKVMKRFRKGIFNETVKTVLAIETHTTFDSLVASAEKLAQANTTSVRNSTNRVSSAIAHVPEWKPDYNCAYNPNPAAPIPDSSQPLPRDFLDALNNLIKVGSLQSSFCRKCAGTRPHFGDTCTVRDEDRCFKCGERRHLAPACIHPRSYISSDPAARALVQQYRRIREEQQQQLSEQQQLSNRARPLNYGDLEEPPTMRRVRNPFQNPATPNMNGGQQEQPCARPRVTLNPARRNGRVCFHPPPADPSGTGGTEMNLLEWAECQQRGWGDRGTGGTECHQRVPRPPPFATDANREPLGPPQGVKLKGLEPGRLQTTQTAQTAQVSAAAAENRPPDPPDDQPNTTEDHTEFFGGMASPVPLMYKYAYAFCNDLVPNNISIPDLLGGLAPGIWEYNWHPLLQMCLTSEKPLPLHPVTDPTTHLPYTSRLDPPTSKLKQQQQKRRPQPPDPTARRGPLGAPRVANVFLRPVPERHRFPLLIEKCVSSIALVDGGADISLMSDKVLSTLFALRPSLRRHFKATDVRVVGEGNSPL</sequence>
<dbReference type="AlphaFoldDB" id="A0A0G4I011"/>
<feature type="compositionally biased region" description="Acidic residues" evidence="1">
    <location>
        <begin position="145"/>
        <end position="157"/>
    </location>
</feature>
<evidence type="ECO:0000313" key="3">
    <source>
        <dbReference type="EMBL" id="CEM50191.1"/>
    </source>
</evidence>
<feature type="region of interest" description="Disordered" evidence="1">
    <location>
        <begin position="512"/>
        <end position="542"/>
    </location>
</feature>
<name>A0A0G4I011_9ALVE</name>
<dbReference type="EMBL" id="CDMZ01004581">
    <property type="protein sequence ID" value="CEM50191.1"/>
    <property type="molecule type" value="Genomic_DNA"/>
</dbReference>
<dbReference type="VEuPathDB" id="CryptoDB:Cvel_1613"/>
<evidence type="ECO:0000259" key="2">
    <source>
        <dbReference type="Pfam" id="PF03732"/>
    </source>
</evidence>
<feature type="region of interest" description="Disordered" evidence="1">
    <location>
        <begin position="194"/>
        <end position="214"/>
    </location>
</feature>
<dbReference type="InterPro" id="IPR005162">
    <property type="entry name" value="Retrotrans_gag_dom"/>
</dbReference>
<protein>
    <recommendedName>
        <fullName evidence="2">Retrotransposon gag domain-containing protein</fullName>
    </recommendedName>
</protein>
<evidence type="ECO:0000256" key="1">
    <source>
        <dbReference type="SAM" id="MobiDB-lite"/>
    </source>
</evidence>